<evidence type="ECO:0000259" key="1">
    <source>
        <dbReference type="SMART" id="SM00382"/>
    </source>
</evidence>
<dbReference type="CDD" id="cd00882">
    <property type="entry name" value="Ras_like_GTPase"/>
    <property type="match status" value="1"/>
</dbReference>
<dbReference type="Proteomes" id="UP000287823">
    <property type="component" value="Unassembled WGS sequence"/>
</dbReference>
<dbReference type="Pfam" id="PF11981">
    <property type="entry name" value="DUF3482"/>
    <property type="match status" value="1"/>
</dbReference>
<name>A0A432WL26_9GAMM</name>
<dbReference type="PANTHER" id="PTHR42714">
    <property type="entry name" value="TRNA MODIFICATION GTPASE GTPBP3"/>
    <property type="match status" value="1"/>
</dbReference>
<dbReference type="SMART" id="SM00382">
    <property type="entry name" value="AAA"/>
    <property type="match status" value="1"/>
</dbReference>
<sequence length="466" mass="51531">MASHPLKLAIVGHTNVGKTSLLRTLARDSLVGVVAASPSTTQQVVAGRIRTDDGEQVELFDTPGLEDGIGLFDYMSRLQTATNRHDGPALLQAFLSSPEAKGQYAQEAKVIAQLLASDAALYVIDARDPVLPKFQDELAILSKSARPILPVLNFTASTAHNAEAWHQALARVNLHAWVEFDSVTPQLDGEITIYQRLQTLLPAWRDHLHRFIHGLASTQSRRYHNACQLIAELMIDCAALRERITPQAEDALKQHINSLQQHVRQREQSCVHGLLKLYNFTPESVKIDAIAIQNGRWELDLFSPQSLRQFGIKASGGAATGAAAGAGIDVLLLGSSMGAGTLIGAAAGGLWQSWRNMGKRLQQKWRGYRELTVDDAVLKLLLSRQLQLLQVLTQRAHAATQPDAVDSERLYSRLQQQEQLWELIQRARSHPEWSAMLAPSFVDSEARQHLHTKLSEQLTKVQIPSK</sequence>
<keyword evidence="3" id="KW-1185">Reference proteome</keyword>
<dbReference type="GO" id="GO:0002098">
    <property type="term" value="P:tRNA wobble uridine modification"/>
    <property type="evidence" value="ECO:0007669"/>
    <property type="project" value="TreeGrafter"/>
</dbReference>
<dbReference type="InterPro" id="IPR027417">
    <property type="entry name" value="P-loop_NTPase"/>
</dbReference>
<accession>A0A432WL26</accession>
<dbReference type="AlphaFoldDB" id="A0A432WL26"/>
<dbReference type="EMBL" id="PIPO01000001">
    <property type="protein sequence ID" value="RUO34493.1"/>
    <property type="molecule type" value="Genomic_DNA"/>
</dbReference>
<proteinExistence type="predicted"/>
<protein>
    <submittedName>
        <fullName evidence="2">DUF3482 domain-containing protein</fullName>
    </submittedName>
</protein>
<reference evidence="2 3" key="1">
    <citation type="journal article" date="2011" name="Front. Microbiol.">
        <title>Genomic signatures of strain selection and enhancement in Bacillus atrophaeus var. globigii, a historical biowarfare simulant.</title>
        <authorList>
            <person name="Gibbons H.S."/>
            <person name="Broomall S.M."/>
            <person name="McNew L.A."/>
            <person name="Daligault H."/>
            <person name="Chapman C."/>
            <person name="Bruce D."/>
            <person name="Karavis M."/>
            <person name="Krepps M."/>
            <person name="McGregor P.A."/>
            <person name="Hong C."/>
            <person name="Park K.H."/>
            <person name="Akmal A."/>
            <person name="Feldman A."/>
            <person name="Lin J.S."/>
            <person name="Chang W.E."/>
            <person name="Higgs B.W."/>
            <person name="Demirev P."/>
            <person name="Lindquist J."/>
            <person name="Liem A."/>
            <person name="Fochler E."/>
            <person name="Read T.D."/>
            <person name="Tapia R."/>
            <person name="Johnson S."/>
            <person name="Bishop-Lilly K.A."/>
            <person name="Detter C."/>
            <person name="Han C."/>
            <person name="Sozhamannan S."/>
            <person name="Rosenzweig C.N."/>
            <person name="Skowronski E.W."/>
        </authorList>
    </citation>
    <scope>NUCLEOTIDE SEQUENCE [LARGE SCALE GENOMIC DNA]</scope>
    <source>
        <strain evidence="2 3">Y4G10-17</strain>
    </source>
</reference>
<dbReference type="PANTHER" id="PTHR42714:SF7">
    <property type="entry name" value="G DOMAIN-CONTAINING PROTEIN"/>
    <property type="match status" value="1"/>
</dbReference>
<feature type="domain" description="AAA+ ATPase" evidence="1">
    <location>
        <begin position="4"/>
        <end position="155"/>
    </location>
</feature>
<dbReference type="Gene3D" id="3.40.50.300">
    <property type="entry name" value="P-loop containing nucleotide triphosphate hydrolases"/>
    <property type="match status" value="1"/>
</dbReference>
<dbReference type="GO" id="GO:0005829">
    <property type="term" value="C:cytosol"/>
    <property type="evidence" value="ECO:0007669"/>
    <property type="project" value="TreeGrafter"/>
</dbReference>
<evidence type="ECO:0000313" key="2">
    <source>
        <dbReference type="EMBL" id="RUO34493.1"/>
    </source>
</evidence>
<gene>
    <name evidence="2" type="ORF">CWE14_00320</name>
</gene>
<dbReference type="InterPro" id="IPR003593">
    <property type="entry name" value="AAA+_ATPase"/>
</dbReference>
<dbReference type="RefSeq" id="WP_126797575.1">
    <property type="nucleotide sequence ID" value="NZ_PIPO01000001.1"/>
</dbReference>
<organism evidence="2 3">
    <name type="scientific">Aliidiomarina soli</name>
    <dbReference type="NCBI Taxonomy" id="1928574"/>
    <lineage>
        <taxon>Bacteria</taxon>
        <taxon>Pseudomonadati</taxon>
        <taxon>Pseudomonadota</taxon>
        <taxon>Gammaproteobacteria</taxon>
        <taxon>Alteromonadales</taxon>
        <taxon>Idiomarinaceae</taxon>
        <taxon>Aliidiomarina</taxon>
    </lineage>
</organism>
<dbReference type="GO" id="GO:0005525">
    <property type="term" value="F:GTP binding"/>
    <property type="evidence" value="ECO:0007669"/>
    <property type="project" value="InterPro"/>
</dbReference>
<dbReference type="GO" id="GO:0030488">
    <property type="term" value="P:tRNA methylation"/>
    <property type="evidence" value="ECO:0007669"/>
    <property type="project" value="TreeGrafter"/>
</dbReference>
<dbReference type="SUPFAM" id="SSF52540">
    <property type="entry name" value="P-loop containing nucleoside triphosphate hydrolases"/>
    <property type="match status" value="1"/>
</dbReference>
<dbReference type="InterPro" id="IPR006073">
    <property type="entry name" value="GTP-bd"/>
</dbReference>
<dbReference type="Pfam" id="PF01926">
    <property type="entry name" value="MMR_HSR1"/>
    <property type="match status" value="1"/>
</dbReference>
<evidence type="ECO:0000313" key="3">
    <source>
        <dbReference type="Proteomes" id="UP000287823"/>
    </source>
</evidence>
<dbReference type="InterPro" id="IPR021871">
    <property type="entry name" value="DUF3482"/>
</dbReference>
<comment type="caution">
    <text evidence="2">The sequence shown here is derived from an EMBL/GenBank/DDBJ whole genome shotgun (WGS) entry which is preliminary data.</text>
</comment>